<evidence type="ECO:0000256" key="1">
    <source>
        <dbReference type="PROSITE-ProRule" id="PRU00175"/>
    </source>
</evidence>
<dbReference type="EMBL" id="JBBBZM010000021">
    <property type="protein sequence ID" value="KAL0638467.1"/>
    <property type="molecule type" value="Genomic_DNA"/>
</dbReference>
<evidence type="ECO:0000313" key="7">
    <source>
        <dbReference type="Proteomes" id="UP001447188"/>
    </source>
</evidence>
<keyword evidence="1" id="KW-0863">Zinc-finger</keyword>
<dbReference type="PROSITE" id="PS50006">
    <property type="entry name" value="FHA_DOMAIN"/>
    <property type="match status" value="1"/>
</dbReference>
<dbReference type="Gene3D" id="3.30.40.10">
    <property type="entry name" value="Zinc/RING finger domain, C3HC4 (zinc finger)"/>
    <property type="match status" value="1"/>
</dbReference>
<proteinExistence type="predicted"/>
<protein>
    <submittedName>
        <fullName evidence="6">Uncharacterized protein</fullName>
    </submittedName>
</protein>
<feature type="domain" description="SWIM-type" evidence="5">
    <location>
        <begin position="158"/>
        <end position="190"/>
    </location>
</feature>
<dbReference type="InterPro" id="IPR001841">
    <property type="entry name" value="Znf_RING"/>
</dbReference>
<accession>A0ABR3GRD0</accession>
<evidence type="ECO:0000313" key="6">
    <source>
        <dbReference type="EMBL" id="KAL0638467.1"/>
    </source>
</evidence>
<comment type="caution">
    <text evidence="6">The sequence shown here is derived from an EMBL/GenBank/DDBJ whole genome shotgun (WGS) entry which is preliminary data.</text>
</comment>
<evidence type="ECO:0000259" key="4">
    <source>
        <dbReference type="PROSITE" id="PS50089"/>
    </source>
</evidence>
<dbReference type="InterPro" id="IPR013083">
    <property type="entry name" value="Znf_RING/FYVE/PHD"/>
</dbReference>
<dbReference type="Pfam" id="PF13639">
    <property type="entry name" value="zf-RING_2"/>
    <property type="match status" value="1"/>
</dbReference>
<feature type="region of interest" description="Disordered" evidence="2">
    <location>
        <begin position="36"/>
        <end position="109"/>
    </location>
</feature>
<dbReference type="Proteomes" id="UP001447188">
    <property type="component" value="Unassembled WGS sequence"/>
</dbReference>
<dbReference type="InterPro" id="IPR039903">
    <property type="entry name" value="Zswim2"/>
</dbReference>
<dbReference type="InterPro" id="IPR007527">
    <property type="entry name" value="Znf_SWIM"/>
</dbReference>
<feature type="domain" description="FHA" evidence="3">
    <location>
        <begin position="1"/>
        <end position="24"/>
    </location>
</feature>
<feature type="domain" description="RING-type" evidence="4">
    <location>
        <begin position="255"/>
        <end position="302"/>
    </location>
</feature>
<gene>
    <name evidence="6" type="ORF">Q9L58_002403</name>
</gene>
<dbReference type="InterPro" id="IPR000253">
    <property type="entry name" value="FHA_dom"/>
</dbReference>
<dbReference type="PROSITE" id="PS50966">
    <property type="entry name" value="ZF_SWIM"/>
    <property type="match status" value="1"/>
</dbReference>
<keyword evidence="1" id="KW-0479">Metal-binding</keyword>
<dbReference type="SUPFAM" id="SSF57850">
    <property type="entry name" value="RING/U-box"/>
    <property type="match status" value="1"/>
</dbReference>
<evidence type="ECO:0000259" key="3">
    <source>
        <dbReference type="PROSITE" id="PS50006"/>
    </source>
</evidence>
<sequence>MGRRRNGNDLVTTSTRVTRSHAPIIDLTEDNLTSNPQLAITAPAPSGRVHKRKAGQENDDDGLAVIESKPIPVKAKGKGKAKAEPAPPKKQKKDAPEVKDAPEEKRLSRWRAQPTQKLRDRIHRCLTQRLVVLDRERDMECNPPEETFKIAGSTGNVYQIHITNKPSCNCPDGIKNGLCKHILYVMMKVLKARDELVYQSALLSSVGVDEPFSPIRCDANGGVQELEQIFENAPPAPARGEAKSSARKPLEEDDCPICYSEFDNDESTVYCKAQCGTNIHEACFNQWAATKGVGNVTCVMCRQPWQGDGNAHEALAKGEVGDEGYVNVGSQLGMSGYRDTSTYHSYSPYSYGYRKRWY</sequence>
<evidence type="ECO:0000256" key="2">
    <source>
        <dbReference type="SAM" id="MobiDB-lite"/>
    </source>
</evidence>
<reference evidence="6 7" key="1">
    <citation type="submission" date="2024-02" db="EMBL/GenBank/DDBJ databases">
        <title>Discinaceae phylogenomics.</title>
        <authorList>
            <person name="Dirks A.C."/>
            <person name="James T.Y."/>
        </authorList>
    </citation>
    <scope>NUCLEOTIDE SEQUENCE [LARGE SCALE GENOMIC DNA]</scope>
    <source>
        <strain evidence="6 7">ACD0624</strain>
    </source>
</reference>
<organism evidence="6 7">
    <name type="scientific">Discina gigas</name>
    <dbReference type="NCBI Taxonomy" id="1032678"/>
    <lineage>
        <taxon>Eukaryota</taxon>
        <taxon>Fungi</taxon>
        <taxon>Dikarya</taxon>
        <taxon>Ascomycota</taxon>
        <taxon>Pezizomycotina</taxon>
        <taxon>Pezizomycetes</taxon>
        <taxon>Pezizales</taxon>
        <taxon>Discinaceae</taxon>
        <taxon>Discina</taxon>
    </lineage>
</organism>
<keyword evidence="1" id="KW-0862">Zinc</keyword>
<name>A0ABR3GRD0_9PEZI</name>
<dbReference type="PANTHER" id="PTHR21540:SF0">
    <property type="entry name" value="PHD FAMILY PROTEIN"/>
    <property type="match status" value="1"/>
</dbReference>
<evidence type="ECO:0000259" key="5">
    <source>
        <dbReference type="PROSITE" id="PS50966"/>
    </source>
</evidence>
<feature type="compositionally biased region" description="Basic and acidic residues" evidence="2">
    <location>
        <begin position="93"/>
        <end position="107"/>
    </location>
</feature>
<keyword evidence="7" id="KW-1185">Reference proteome</keyword>
<dbReference type="PANTHER" id="PTHR21540">
    <property type="entry name" value="RING FINGER AND SWIM DOMAIN-CONTAINING PROTEIN 2"/>
    <property type="match status" value="1"/>
</dbReference>
<dbReference type="CDD" id="cd16494">
    <property type="entry name" value="RING-CH-C4HC3_ZSWM2"/>
    <property type="match status" value="1"/>
</dbReference>
<dbReference type="PROSITE" id="PS50089">
    <property type="entry name" value="ZF_RING_2"/>
    <property type="match status" value="1"/>
</dbReference>